<dbReference type="Proteomes" id="UP000549971">
    <property type="component" value="Unassembled WGS sequence"/>
</dbReference>
<evidence type="ECO:0000256" key="3">
    <source>
        <dbReference type="ARBA" id="ARBA00023163"/>
    </source>
</evidence>
<accession>A0A7W9J9X1</accession>
<dbReference type="SMART" id="SM00342">
    <property type="entry name" value="HTH_ARAC"/>
    <property type="match status" value="1"/>
</dbReference>
<reference evidence="5 6" key="1">
    <citation type="submission" date="2020-08" db="EMBL/GenBank/DDBJ databases">
        <title>Sequencing the genomes of 1000 actinobacteria strains.</title>
        <authorList>
            <person name="Klenk H.-P."/>
        </authorList>
    </citation>
    <scope>NUCLEOTIDE SEQUENCE [LARGE SCALE GENOMIC DNA]</scope>
    <source>
        <strain evidence="5 6">DSM 28967</strain>
    </source>
</reference>
<evidence type="ECO:0000256" key="1">
    <source>
        <dbReference type="ARBA" id="ARBA00023015"/>
    </source>
</evidence>
<dbReference type="InterPro" id="IPR009594">
    <property type="entry name" value="Tscrpt_reg_HTH_AraC_N"/>
</dbReference>
<protein>
    <submittedName>
        <fullName evidence="5">AraC-like DNA-binding protein</fullName>
    </submittedName>
</protein>
<dbReference type="PANTHER" id="PTHR43436:SF1">
    <property type="entry name" value="TRANSCRIPTIONAL REGULATORY PROTEIN"/>
    <property type="match status" value="1"/>
</dbReference>
<keyword evidence="1" id="KW-0805">Transcription regulation</keyword>
<evidence type="ECO:0000256" key="2">
    <source>
        <dbReference type="ARBA" id="ARBA00023125"/>
    </source>
</evidence>
<dbReference type="Gene3D" id="1.10.10.60">
    <property type="entry name" value="Homeodomain-like"/>
    <property type="match status" value="2"/>
</dbReference>
<sequence length="295" mass="31597">MDRLLDIKHAITRHARDGLTATALPGVSVVRTTRTTQPIGHVLEPALTLVAGGVKHTTLNSEVYRYGAGDYLVTSVDLPVVGSIVAADENEPFLAVAIMLNPDRIASLLLDTGGAGGASAALSPSAFGVGHAPLSLLDAIARLLALLDHPADVAALGAGLEREILWRLLTGPQGATIRQIGIADSRLVHLTRAIRWIRDHYHQPLRVADLAATAAMSPSSFHRHFLTLTSMTPLEYQKQLRLNEARMRLLTGDHEVAAVGFSVGYTSPSQFSREYRRMFGTAPSQTVLSAVPAEL</sequence>
<evidence type="ECO:0000313" key="5">
    <source>
        <dbReference type="EMBL" id="MBB5838301.1"/>
    </source>
</evidence>
<dbReference type="PANTHER" id="PTHR43436">
    <property type="entry name" value="ARAC-FAMILY TRANSCRIPTIONAL REGULATOR"/>
    <property type="match status" value="1"/>
</dbReference>
<dbReference type="GO" id="GO:0003700">
    <property type="term" value="F:DNA-binding transcription factor activity"/>
    <property type="evidence" value="ECO:0007669"/>
    <property type="project" value="InterPro"/>
</dbReference>
<organism evidence="5 6">
    <name type="scientific">Kribbella italica</name>
    <dbReference type="NCBI Taxonomy" id="1540520"/>
    <lineage>
        <taxon>Bacteria</taxon>
        <taxon>Bacillati</taxon>
        <taxon>Actinomycetota</taxon>
        <taxon>Actinomycetes</taxon>
        <taxon>Propionibacteriales</taxon>
        <taxon>Kribbellaceae</taxon>
        <taxon>Kribbella</taxon>
    </lineage>
</organism>
<dbReference type="EMBL" id="JACHMY010000001">
    <property type="protein sequence ID" value="MBB5838301.1"/>
    <property type="molecule type" value="Genomic_DNA"/>
</dbReference>
<keyword evidence="6" id="KW-1185">Reference proteome</keyword>
<name>A0A7W9J9X1_9ACTN</name>
<dbReference type="PROSITE" id="PS01124">
    <property type="entry name" value="HTH_ARAC_FAMILY_2"/>
    <property type="match status" value="1"/>
</dbReference>
<keyword evidence="2 5" id="KW-0238">DNA-binding</keyword>
<proteinExistence type="predicted"/>
<feature type="domain" description="HTH araC/xylS-type" evidence="4">
    <location>
        <begin position="191"/>
        <end position="289"/>
    </location>
</feature>
<dbReference type="Pfam" id="PF06719">
    <property type="entry name" value="AraC_N"/>
    <property type="match status" value="1"/>
</dbReference>
<dbReference type="InterPro" id="IPR009057">
    <property type="entry name" value="Homeodomain-like_sf"/>
</dbReference>
<dbReference type="RefSeq" id="WP_202893118.1">
    <property type="nucleotide sequence ID" value="NZ_JACHMY010000001.1"/>
</dbReference>
<evidence type="ECO:0000259" key="4">
    <source>
        <dbReference type="PROSITE" id="PS01124"/>
    </source>
</evidence>
<dbReference type="SUPFAM" id="SSF46689">
    <property type="entry name" value="Homeodomain-like"/>
    <property type="match status" value="2"/>
</dbReference>
<gene>
    <name evidence="5" type="ORF">HDA39_005035</name>
</gene>
<dbReference type="AlphaFoldDB" id="A0A7W9J9X1"/>
<keyword evidence="3" id="KW-0804">Transcription</keyword>
<evidence type="ECO:0000313" key="6">
    <source>
        <dbReference type="Proteomes" id="UP000549971"/>
    </source>
</evidence>
<dbReference type="InterPro" id="IPR018062">
    <property type="entry name" value="HTH_AraC-typ_CS"/>
</dbReference>
<dbReference type="InterPro" id="IPR018060">
    <property type="entry name" value="HTH_AraC"/>
</dbReference>
<dbReference type="Pfam" id="PF12833">
    <property type="entry name" value="HTH_18"/>
    <property type="match status" value="1"/>
</dbReference>
<dbReference type="PROSITE" id="PS00041">
    <property type="entry name" value="HTH_ARAC_FAMILY_1"/>
    <property type="match status" value="1"/>
</dbReference>
<comment type="caution">
    <text evidence="5">The sequence shown here is derived from an EMBL/GenBank/DDBJ whole genome shotgun (WGS) entry which is preliminary data.</text>
</comment>
<dbReference type="GO" id="GO:0043565">
    <property type="term" value="F:sequence-specific DNA binding"/>
    <property type="evidence" value="ECO:0007669"/>
    <property type="project" value="InterPro"/>
</dbReference>